<feature type="region of interest" description="Disordered" evidence="1">
    <location>
        <begin position="26"/>
        <end position="67"/>
    </location>
</feature>
<reference evidence="3" key="1">
    <citation type="submission" date="2017-01" db="EMBL/GenBank/DDBJ databases">
        <title>Comparative genomics of anhydrobiosis in the tardigrade Hypsibius dujardini.</title>
        <authorList>
            <person name="Yoshida Y."/>
            <person name="Koutsovoulos G."/>
            <person name="Laetsch D."/>
            <person name="Stevens L."/>
            <person name="Kumar S."/>
            <person name="Horikawa D."/>
            <person name="Ishino K."/>
            <person name="Komine S."/>
            <person name="Tomita M."/>
            <person name="Blaxter M."/>
            <person name="Arakawa K."/>
        </authorList>
    </citation>
    <scope>NUCLEOTIDE SEQUENCE [LARGE SCALE GENOMIC DNA]</scope>
    <source>
        <strain evidence="3">Z151</strain>
    </source>
</reference>
<sequence length="344" mass="38336">MPAFFHPNQHSAAAIAQMIFDDMQDPPVQLIYENGDPVGDDDDDDDEEEGDNNNNHQEEADNGPPPLEMQEDVVVVEDLPGEPLPNAAAQHHHHHHHGNHHAAVLAHWFTAHHNHQHATAAAVLNDLNMDLAVLQQFGQQQPANQAMLFPDEFDAVEQNIHTIPQMNLFGVPADDLLILYNATTMLGPSHSAASLKTLKSRILNLRVEKPQMWPRIGMGLYKRTSRGCDGGCDARILVRPRTAGGQPGIVWAHKFILGTNEVFRQLLGYNAVEDCLLDDGRVTDLDMPSITVDAMRTVVMATYDVPVQKLSLDLAQDLEYWAMRFCLGELLQLCRNVVMTAPRR</sequence>
<dbReference type="OrthoDB" id="10068499at2759"/>
<proteinExistence type="predicted"/>
<keyword evidence="3" id="KW-1185">Reference proteome</keyword>
<evidence type="ECO:0000313" key="2">
    <source>
        <dbReference type="EMBL" id="OQV13114.1"/>
    </source>
</evidence>
<dbReference type="AlphaFoldDB" id="A0A1W0WD15"/>
<feature type="compositionally biased region" description="Acidic residues" evidence="1">
    <location>
        <begin position="38"/>
        <end position="51"/>
    </location>
</feature>
<accession>A0A1W0WD15</accession>
<dbReference type="Proteomes" id="UP000192578">
    <property type="component" value="Unassembled WGS sequence"/>
</dbReference>
<gene>
    <name evidence="2" type="ORF">BV898_12654</name>
</gene>
<evidence type="ECO:0008006" key="4">
    <source>
        <dbReference type="Google" id="ProtNLM"/>
    </source>
</evidence>
<protein>
    <recommendedName>
        <fullName evidence="4">BTB domain-containing protein</fullName>
    </recommendedName>
</protein>
<comment type="caution">
    <text evidence="2">The sequence shown here is derived from an EMBL/GenBank/DDBJ whole genome shotgun (WGS) entry which is preliminary data.</text>
</comment>
<name>A0A1W0WD15_HYPEX</name>
<evidence type="ECO:0000313" key="3">
    <source>
        <dbReference type="Proteomes" id="UP000192578"/>
    </source>
</evidence>
<evidence type="ECO:0000256" key="1">
    <source>
        <dbReference type="SAM" id="MobiDB-lite"/>
    </source>
</evidence>
<organism evidence="2 3">
    <name type="scientific">Hypsibius exemplaris</name>
    <name type="common">Freshwater tardigrade</name>
    <dbReference type="NCBI Taxonomy" id="2072580"/>
    <lineage>
        <taxon>Eukaryota</taxon>
        <taxon>Metazoa</taxon>
        <taxon>Ecdysozoa</taxon>
        <taxon>Tardigrada</taxon>
        <taxon>Eutardigrada</taxon>
        <taxon>Parachela</taxon>
        <taxon>Hypsibioidea</taxon>
        <taxon>Hypsibiidae</taxon>
        <taxon>Hypsibius</taxon>
    </lineage>
</organism>
<dbReference type="EMBL" id="MTYJ01000130">
    <property type="protein sequence ID" value="OQV13114.1"/>
    <property type="molecule type" value="Genomic_DNA"/>
</dbReference>